<keyword evidence="2" id="KW-1185">Reference proteome</keyword>
<protein>
    <submittedName>
        <fullName evidence="1">Uncharacterized protein</fullName>
    </submittedName>
</protein>
<evidence type="ECO:0000313" key="2">
    <source>
        <dbReference type="Proteomes" id="UP000092445"/>
    </source>
</evidence>
<reference evidence="2" key="1">
    <citation type="submission" date="2014-03" db="EMBL/GenBank/DDBJ databases">
        <authorList>
            <person name="Aksoy S."/>
            <person name="Warren W."/>
            <person name="Wilson R.K."/>
        </authorList>
    </citation>
    <scope>NUCLEOTIDE SEQUENCE [LARGE SCALE GENOMIC DNA]</scope>
    <source>
        <strain evidence="2">IAEA</strain>
    </source>
</reference>
<evidence type="ECO:0000313" key="1">
    <source>
        <dbReference type="EnsemblMetazoa" id="GPAI006432-PA"/>
    </source>
</evidence>
<dbReference type="VEuPathDB" id="VectorBase:GPAI006432"/>
<dbReference type="Proteomes" id="UP000092445">
    <property type="component" value="Unassembled WGS sequence"/>
</dbReference>
<proteinExistence type="predicted"/>
<sequence>MAKDAATWHACVERLKTFQQQQQSILTSTYTQTLPFTATHDSKQYNEIKHTNGIFNGWSDVTSKNHEEEDNETWSWKRVKIPLEVSVKYCTRRKAVQITAVRIPTLSYRDDRNYEVRNHNSSSTVYEHLNTVVAPMRYFTVTTLPSRDQDELVNGPDKYHAYIKFQIYTRYIPQVI</sequence>
<reference evidence="1" key="2">
    <citation type="submission" date="2020-05" db="UniProtKB">
        <authorList>
            <consortium name="EnsemblMetazoa"/>
        </authorList>
    </citation>
    <scope>IDENTIFICATION</scope>
    <source>
        <strain evidence="1">IAEA</strain>
    </source>
</reference>
<accession>A0A1A9Z7U0</accession>
<dbReference type="AlphaFoldDB" id="A0A1A9Z7U0"/>
<name>A0A1A9Z7U0_GLOPL</name>
<dbReference type="EnsemblMetazoa" id="GPAI006432-RA">
    <property type="protein sequence ID" value="GPAI006432-PA"/>
    <property type="gene ID" value="GPAI006432"/>
</dbReference>
<organism evidence="1 2">
    <name type="scientific">Glossina pallidipes</name>
    <name type="common">Tsetse fly</name>
    <dbReference type="NCBI Taxonomy" id="7398"/>
    <lineage>
        <taxon>Eukaryota</taxon>
        <taxon>Metazoa</taxon>
        <taxon>Ecdysozoa</taxon>
        <taxon>Arthropoda</taxon>
        <taxon>Hexapoda</taxon>
        <taxon>Insecta</taxon>
        <taxon>Pterygota</taxon>
        <taxon>Neoptera</taxon>
        <taxon>Endopterygota</taxon>
        <taxon>Diptera</taxon>
        <taxon>Brachycera</taxon>
        <taxon>Muscomorpha</taxon>
        <taxon>Hippoboscoidea</taxon>
        <taxon>Glossinidae</taxon>
        <taxon>Glossina</taxon>
    </lineage>
</organism>